<dbReference type="AlphaFoldDB" id="A0A2P2PBY1"/>
<protein>
    <submittedName>
        <fullName evidence="1">Uncharacterized protein</fullName>
    </submittedName>
</protein>
<name>A0A2P2PBY1_RHIMU</name>
<dbReference type="EMBL" id="GGEC01071776">
    <property type="protein sequence ID" value="MBX52260.1"/>
    <property type="molecule type" value="Transcribed_RNA"/>
</dbReference>
<accession>A0A2P2PBY1</accession>
<organism evidence="1">
    <name type="scientific">Rhizophora mucronata</name>
    <name type="common">Asiatic mangrove</name>
    <dbReference type="NCBI Taxonomy" id="61149"/>
    <lineage>
        <taxon>Eukaryota</taxon>
        <taxon>Viridiplantae</taxon>
        <taxon>Streptophyta</taxon>
        <taxon>Embryophyta</taxon>
        <taxon>Tracheophyta</taxon>
        <taxon>Spermatophyta</taxon>
        <taxon>Magnoliopsida</taxon>
        <taxon>eudicotyledons</taxon>
        <taxon>Gunneridae</taxon>
        <taxon>Pentapetalae</taxon>
        <taxon>rosids</taxon>
        <taxon>fabids</taxon>
        <taxon>Malpighiales</taxon>
        <taxon>Rhizophoraceae</taxon>
        <taxon>Rhizophora</taxon>
    </lineage>
</organism>
<proteinExistence type="predicted"/>
<evidence type="ECO:0000313" key="1">
    <source>
        <dbReference type="EMBL" id="MBX52260.1"/>
    </source>
</evidence>
<sequence>MALFGFSLGGIISVLMLKASVVWLQLPFLMMLEHPPYTQTTCSHLSASVLLLLIRYRV</sequence>
<reference evidence="1" key="1">
    <citation type="submission" date="2018-02" db="EMBL/GenBank/DDBJ databases">
        <title>Rhizophora mucronata_Transcriptome.</title>
        <authorList>
            <person name="Meera S.P."/>
            <person name="Sreeshan A."/>
            <person name="Augustine A."/>
        </authorList>
    </citation>
    <scope>NUCLEOTIDE SEQUENCE</scope>
    <source>
        <tissue evidence="1">Leaf</tissue>
    </source>
</reference>